<evidence type="ECO:0000256" key="3">
    <source>
        <dbReference type="ARBA" id="ARBA00015086"/>
    </source>
</evidence>
<feature type="region of interest" description="Disordered" evidence="5">
    <location>
        <begin position="1"/>
        <end position="29"/>
    </location>
</feature>
<evidence type="ECO:0000313" key="7">
    <source>
        <dbReference type="Proteomes" id="UP000094472"/>
    </source>
</evidence>
<dbReference type="AlphaFoldDB" id="A0A1E3VMW8"/>
<reference evidence="6 7" key="1">
    <citation type="journal article" date="2016" name="Environ. Microbiol.">
        <title>New Methyloceanibacter diversity from North Sea sediments includes methanotroph containing solely the soluble methane monooxygenase.</title>
        <authorList>
            <person name="Vekeman B."/>
            <person name="Kerckhof F.M."/>
            <person name="Cremers G."/>
            <person name="de Vos P."/>
            <person name="Vandamme P."/>
            <person name="Boon N."/>
            <person name="Op den Camp H.J."/>
            <person name="Heylen K."/>
        </authorList>
    </citation>
    <scope>NUCLEOTIDE SEQUENCE [LARGE SCALE GENOMIC DNA]</scope>
    <source>
        <strain evidence="6 7">R-67175</strain>
    </source>
</reference>
<comment type="pathway">
    <text evidence="1">Cofactor biosynthesis; pyrroloquinoline quinone biosynthesis.</text>
</comment>
<evidence type="ECO:0000313" key="6">
    <source>
        <dbReference type="EMBL" id="ODR94842.1"/>
    </source>
</evidence>
<evidence type="ECO:0000256" key="5">
    <source>
        <dbReference type="SAM" id="MobiDB-lite"/>
    </source>
</evidence>
<dbReference type="EMBL" id="LPWF01000035">
    <property type="protein sequence ID" value="ODR94842.1"/>
    <property type="molecule type" value="Genomic_DNA"/>
</dbReference>
<dbReference type="Pfam" id="PF08042">
    <property type="entry name" value="PqqA"/>
    <property type="match status" value="1"/>
</dbReference>
<dbReference type="STRING" id="1774969.AUC69_03290"/>
<organism evidence="6 7">
    <name type="scientific">Methyloceanibacter superfactus</name>
    <dbReference type="NCBI Taxonomy" id="1774969"/>
    <lineage>
        <taxon>Bacteria</taxon>
        <taxon>Pseudomonadati</taxon>
        <taxon>Pseudomonadota</taxon>
        <taxon>Alphaproteobacteria</taxon>
        <taxon>Hyphomicrobiales</taxon>
        <taxon>Hyphomicrobiaceae</taxon>
        <taxon>Methyloceanibacter</taxon>
    </lineage>
</organism>
<sequence>MREWHKPTVEETESGMEVTSYLPAELDRA</sequence>
<dbReference type="UniPathway" id="UPA00539"/>
<proteinExistence type="inferred from homology"/>
<gene>
    <name evidence="6" type="ORF">AUC69_03290</name>
</gene>
<dbReference type="InterPro" id="IPR011725">
    <property type="entry name" value="PQQ_synth_PqqA"/>
</dbReference>
<protein>
    <recommendedName>
        <fullName evidence="3">Coenzyme PQQ synthesis protein A</fullName>
    </recommendedName>
</protein>
<accession>A0A1E3VMW8</accession>
<evidence type="ECO:0000256" key="4">
    <source>
        <dbReference type="ARBA" id="ARBA00022905"/>
    </source>
</evidence>
<evidence type="ECO:0000256" key="2">
    <source>
        <dbReference type="ARBA" id="ARBA00009325"/>
    </source>
</evidence>
<dbReference type="GO" id="GO:0018189">
    <property type="term" value="P:pyrroloquinoline quinone biosynthetic process"/>
    <property type="evidence" value="ECO:0007669"/>
    <property type="project" value="UniProtKB-UniPathway"/>
</dbReference>
<dbReference type="RefSeq" id="WP_069442781.1">
    <property type="nucleotide sequence ID" value="NZ_LPWF01000035.1"/>
</dbReference>
<dbReference type="NCBIfam" id="TIGR02107">
    <property type="entry name" value="PQQ_syn_pqqA"/>
    <property type="match status" value="1"/>
</dbReference>
<dbReference type="Proteomes" id="UP000094472">
    <property type="component" value="Unassembled WGS sequence"/>
</dbReference>
<comment type="caution">
    <text evidence="6">The sequence shown here is derived from an EMBL/GenBank/DDBJ whole genome shotgun (WGS) entry which is preliminary data.</text>
</comment>
<keyword evidence="7" id="KW-1185">Reference proteome</keyword>
<evidence type="ECO:0000256" key="1">
    <source>
        <dbReference type="ARBA" id="ARBA00004886"/>
    </source>
</evidence>
<comment type="similarity">
    <text evidence="2">Belongs to the PqqA family.</text>
</comment>
<keyword evidence="4" id="KW-0884">PQQ biosynthesis</keyword>
<name>A0A1E3VMW8_9HYPH</name>